<evidence type="ECO:0000259" key="6">
    <source>
        <dbReference type="SMART" id="SM00983"/>
    </source>
</evidence>
<dbReference type="RefSeq" id="WP_380424692.1">
    <property type="nucleotide sequence ID" value="NZ_JBHRZV010000006.1"/>
</dbReference>
<dbReference type="CDD" id="cd07995">
    <property type="entry name" value="TPK"/>
    <property type="match status" value="1"/>
</dbReference>
<name>A0ABV8CTB4_9STRE</name>
<dbReference type="NCBIfam" id="TIGR01378">
    <property type="entry name" value="thi_PPkinase"/>
    <property type="match status" value="1"/>
</dbReference>
<keyword evidence="2" id="KW-0547">Nucleotide-binding</keyword>
<dbReference type="PANTHER" id="PTHR41299">
    <property type="entry name" value="THIAMINE PYROPHOSPHOKINASE"/>
    <property type="match status" value="1"/>
</dbReference>
<evidence type="ECO:0000313" key="8">
    <source>
        <dbReference type="Proteomes" id="UP001595807"/>
    </source>
</evidence>
<evidence type="ECO:0000256" key="3">
    <source>
        <dbReference type="ARBA" id="ARBA00022777"/>
    </source>
</evidence>
<reference evidence="8" key="1">
    <citation type="journal article" date="2019" name="Int. J. Syst. Evol. Microbiol.">
        <title>The Global Catalogue of Microorganisms (GCM) 10K type strain sequencing project: providing services to taxonomists for standard genome sequencing and annotation.</title>
        <authorList>
            <consortium name="The Broad Institute Genomics Platform"/>
            <consortium name="The Broad Institute Genome Sequencing Center for Infectious Disease"/>
            <person name="Wu L."/>
            <person name="Ma J."/>
        </authorList>
    </citation>
    <scope>NUCLEOTIDE SEQUENCE [LARGE SCALE GENOMIC DNA]</scope>
    <source>
        <strain evidence="8">CCUG 67170</strain>
    </source>
</reference>
<evidence type="ECO:0000256" key="2">
    <source>
        <dbReference type="ARBA" id="ARBA00022741"/>
    </source>
</evidence>
<dbReference type="SMART" id="SM00983">
    <property type="entry name" value="TPK_B1_binding"/>
    <property type="match status" value="1"/>
</dbReference>
<feature type="domain" description="Thiamin pyrophosphokinase thiamin-binding" evidence="6">
    <location>
        <begin position="139"/>
        <end position="202"/>
    </location>
</feature>
<dbReference type="InterPro" id="IPR053149">
    <property type="entry name" value="TPK"/>
</dbReference>
<dbReference type="Pfam" id="PF04263">
    <property type="entry name" value="TPK_catalytic"/>
    <property type="match status" value="1"/>
</dbReference>
<dbReference type="EMBL" id="JBHRZV010000006">
    <property type="protein sequence ID" value="MFC3927307.1"/>
    <property type="molecule type" value="Genomic_DNA"/>
</dbReference>
<dbReference type="GO" id="GO:0004788">
    <property type="term" value="F:thiamine diphosphokinase activity"/>
    <property type="evidence" value="ECO:0007669"/>
    <property type="project" value="UniProtKB-EC"/>
</dbReference>
<evidence type="ECO:0000313" key="7">
    <source>
        <dbReference type="EMBL" id="MFC3927307.1"/>
    </source>
</evidence>
<sequence>MTKIAMVAGAAVRALPKTYDSYIGVDRGCLYLIKQGLPLDLAVGDFDSVSASELALIRDHSRAVVQAKPEKDDTDLELALKAVFAQNPQASVHVYGALGGRLDHEMSSIFLPSHPDLTAHMQQISLLNVQNQLSYFPAGEHRVEPFPGMTYLSFMVEGSGRLRISGAKYELTDSNYFQRKIYSSNEFLDQPVIFSLDQGYVIVIQSKD</sequence>
<dbReference type="EC" id="2.7.6.2" evidence="5"/>
<dbReference type="PANTHER" id="PTHR41299:SF1">
    <property type="entry name" value="THIAMINE PYROPHOSPHOKINASE"/>
    <property type="match status" value="1"/>
</dbReference>
<proteinExistence type="predicted"/>
<dbReference type="Pfam" id="PF04265">
    <property type="entry name" value="TPK_B1_binding"/>
    <property type="match status" value="1"/>
</dbReference>
<gene>
    <name evidence="7" type="ORF">ACFORF_01480</name>
</gene>
<comment type="caution">
    <text evidence="7">The sequence shown here is derived from an EMBL/GenBank/DDBJ whole genome shotgun (WGS) entry which is preliminary data.</text>
</comment>
<protein>
    <recommendedName>
        <fullName evidence="5">Thiamine diphosphokinase</fullName>
        <ecNumber evidence="5">2.7.6.2</ecNumber>
    </recommendedName>
</protein>
<accession>A0ABV8CTB4</accession>
<evidence type="ECO:0000256" key="1">
    <source>
        <dbReference type="ARBA" id="ARBA00022679"/>
    </source>
</evidence>
<evidence type="ECO:0000256" key="5">
    <source>
        <dbReference type="NCBIfam" id="TIGR01378"/>
    </source>
</evidence>
<dbReference type="SUPFAM" id="SSF63999">
    <property type="entry name" value="Thiamin pyrophosphokinase, catalytic domain"/>
    <property type="match status" value="1"/>
</dbReference>
<evidence type="ECO:0000256" key="4">
    <source>
        <dbReference type="ARBA" id="ARBA00022840"/>
    </source>
</evidence>
<dbReference type="InterPro" id="IPR007371">
    <property type="entry name" value="TPK_catalytic"/>
</dbReference>
<dbReference type="Proteomes" id="UP001595807">
    <property type="component" value="Unassembled WGS sequence"/>
</dbReference>
<organism evidence="7 8">
    <name type="scientific">Streptococcus caprae</name>
    <dbReference type="NCBI Taxonomy" id="1640501"/>
    <lineage>
        <taxon>Bacteria</taxon>
        <taxon>Bacillati</taxon>
        <taxon>Bacillota</taxon>
        <taxon>Bacilli</taxon>
        <taxon>Lactobacillales</taxon>
        <taxon>Streptococcaceae</taxon>
        <taxon>Streptococcus</taxon>
    </lineage>
</organism>
<keyword evidence="4" id="KW-0067">ATP-binding</keyword>
<dbReference type="InterPro" id="IPR036759">
    <property type="entry name" value="TPK_catalytic_sf"/>
</dbReference>
<dbReference type="InterPro" id="IPR006282">
    <property type="entry name" value="Thi_PPkinase"/>
</dbReference>
<dbReference type="InterPro" id="IPR007373">
    <property type="entry name" value="Thiamin_PyroPKinase_B1-bd"/>
</dbReference>
<keyword evidence="1 7" id="KW-0808">Transferase</keyword>
<keyword evidence="3" id="KW-0418">Kinase</keyword>
<dbReference type="Gene3D" id="3.40.50.10240">
    <property type="entry name" value="Thiamin pyrophosphokinase, catalytic domain"/>
    <property type="match status" value="1"/>
</dbReference>
<keyword evidence="8" id="KW-1185">Reference proteome</keyword>